<evidence type="ECO:0000313" key="3">
    <source>
        <dbReference type="Proteomes" id="UP000235659"/>
    </source>
</evidence>
<keyword evidence="3" id="KW-1185">Reference proteome</keyword>
<dbReference type="EMBL" id="CADIJZ010000004">
    <property type="protein sequence ID" value="CAB3653943.1"/>
    <property type="molecule type" value="Genomic_DNA"/>
</dbReference>
<protein>
    <submittedName>
        <fullName evidence="1">Uncharacterized protein</fullName>
    </submittedName>
</protein>
<evidence type="ECO:0000313" key="1">
    <source>
        <dbReference type="EMBL" id="CAB3653943.1"/>
    </source>
</evidence>
<accession>A0A2N7WIC9</accession>
<reference evidence="2 3" key="1">
    <citation type="submission" date="2018-01" db="EMBL/GenBank/DDBJ databases">
        <title>Whole genome analyses suggest that Burkholderia sensu lato contains two further novel genera in the rhizoxinica-symbiotica group Mycetohabitans gen. nov., and Trinickia gen. nov.: implications for the evolution of diazotrophy and nodulation in the Burkholderiaceae.</title>
        <authorList>
            <person name="Estrada-de los Santos P."/>
            <person name="Palmer M."/>
            <person name="Chavez-Ramirez B."/>
            <person name="Beukes C."/>
            <person name="Steenkamp E.T."/>
            <person name="Hirsch A.M."/>
            <person name="Manyaka P."/>
            <person name="Maluk M."/>
            <person name="Lafos M."/>
            <person name="Crook M."/>
            <person name="Gross E."/>
            <person name="Simon M.F."/>
            <person name="Bueno dos Reis Junior F."/>
            <person name="Poole P.S."/>
            <person name="Venter S.N."/>
            <person name="James E.K."/>
        </authorList>
    </citation>
    <scope>NUCLEOTIDE SEQUENCE [LARGE SCALE GENOMIC DNA]</scope>
    <source>
        <strain evidence="2 3">WSM 3937</strain>
    </source>
</reference>
<gene>
    <name evidence="2" type="ORF">C0Z16_20385</name>
    <name evidence="1" type="ORF">LMG27174_01296</name>
</gene>
<proteinExistence type="predicted"/>
<organism evidence="1 4">
    <name type="scientific">Paraburkholderia rhynchosiae</name>
    <dbReference type="NCBI Taxonomy" id="487049"/>
    <lineage>
        <taxon>Bacteria</taxon>
        <taxon>Pseudomonadati</taxon>
        <taxon>Pseudomonadota</taxon>
        <taxon>Betaproteobacteria</taxon>
        <taxon>Burkholderiales</taxon>
        <taxon>Burkholderiaceae</taxon>
        <taxon>Paraburkholderia</taxon>
    </lineage>
</organism>
<evidence type="ECO:0000313" key="4">
    <source>
        <dbReference type="Proteomes" id="UP000494205"/>
    </source>
</evidence>
<dbReference type="Proteomes" id="UP000235659">
    <property type="component" value="Unassembled WGS sequence"/>
</dbReference>
<name>A0A2N7WIC9_9BURK</name>
<dbReference type="Proteomes" id="UP000494205">
    <property type="component" value="Unassembled WGS sequence"/>
</dbReference>
<dbReference type="EMBL" id="PNXY01000014">
    <property type="protein sequence ID" value="PMS29133.1"/>
    <property type="molecule type" value="Genomic_DNA"/>
</dbReference>
<reference evidence="1 4" key="2">
    <citation type="submission" date="2020-04" db="EMBL/GenBank/DDBJ databases">
        <authorList>
            <person name="De Canck E."/>
        </authorList>
    </citation>
    <scope>NUCLEOTIDE SEQUENCE [LARGE SCALE GENOMIC DNA]</scope>
    <source>
        <strain evidence="1 4">LMG 27174</strain>
    </source>
</reference>
<dbReference type="AlphaFoldDB" id="A0A2N7WIC9"/>
<sequence length="60" mass="6628">MCRTGSLDEPRAANGAHLTERAWLGGGFRCVGGWFVLTLMRADVRGVEVDARRLMFNACE</sequence>
<evidence type="ECO:0000313" key="2">
    <source>
        <dbReference type="EMBL" id="PMS29133.1"/>
    </source>
</evidence>